<dbReference type="EMBL" id="KC977570">
    <property type="protein sequence ID" value="AGO82440.1"/>
    <property type="molecule type" value="Genomic_DNA"/>
</dbReference>
<dbReference type="Proteomes" id="UP000201566">
    <property type="component" value="Segment"/>
</dbReference>
<accession>S4VSR2</accession>
<feature type="region of interest" description="Disordered" evidence="1">
    <location>
        <begin position="331"/>
        <end position="353"/>
    </location>
</feature>
<dbReference type="GeneID" id="16512430"/>
<name>S4VSR2_9VIRU</name>
<gene>
    <name evidence="2" type="ORF">pdul_cds_397</name>
</gene>
<reference evidence="2 3" key="1">
    <citation type="journal article" date="2013" name="Science">
        <title>Pandoraviruses: amoeba viruses with genomes up to 2.5 Mb reaching that of parasitic eukaryotes.</title>
        <authorList>
            <person name="Philippe N."/>
            <person name="Legendre M."/>
            <person name="Doutre G."/>
            <person name="Coute Y."/>
            <person name="Poirot O."/>
            <person name="Lescot M."/>
            <person name="Arslan D."/>
            <person name="Seltzer V."/>
            <person name="Bertaux L."/>
            <person name="Bruley C."/>
            <person name="Garin J."/>
            <person name="Claverie J.M."/>
            <person name="Abergel C."/>
        </authorList>
    </citation>
    <scope>NUCLEOTIDE SEQUENCE [LARGE SCALE GENOMIC DNA]</scope>
    <source>
        <strain evidence="2">Melbourne</strain>
    </source>
</reference>
<sequence length="353" mass="38031">MATADGGAHWSALPDEVAVMVLAACGVPKTVAETRLVCRDWARVGRDALQVAVRQWARASLLPRGGCAAEDWRRAAVYSAVALDKPHRLGLFLDALVDFDLGARIDYGSLVSARGYVRITATDRLSDASTSARRPRRRRYDYVVPPSEGLLAFAVGCGAVRCVEALAARGAPVNCTREALLWSAMWASTRLWRLATHRATPRRRHDKWTTLMRVPYVDAGRLVGAVLALPLARAPAGAECVRPLHALFIVAGLTVDGAGDLWLGWPRHRLMAWAVDLVGRFVRDGYEPDDVDPLLGCSERALLASCCAECDPGDRAFFRALSAALDADKGKATAGATSNTGPRPDGPRALPTT</sequence>
<protein>
    <recommendedName>
        <fullName evidence="4">F-box incomplete domain containing protein</fullName>
    </recommendedName>
</protein>
<dbReference type="KEGG" id="vg:16512430"/>
<evidence type="ECO:0008006" key="4">
    <source>
        <dbReference type="Google" id="ProtNLM"/>
    </source>
</evidence>
<evidence type="ECO:0000313" key="3">
    <source>
        <dbReference type="Proteomes" id="UP000201566"/>
    </source>
</evidence>
<evidence type="ECO:0000313" key="2">
    <source>
        <dbReference type="EMBL" id="AGO82440.1"/>
    </source>
</evidence>
<evidence type="ECO:0000256" key="1">
    <source>
        <dbReference type="SAM" id="MobiDB-lite"/>
    </source>
</evidence>
<organism evidence="2 3">
    <name type="scientific">Pandoravirus dulcis</name>
    <dbReference type="NCBI Taxonomy" id="1349409"/>
    <lineage>
        <taxon>Viruses</taxon>
        <taxon>Pandoravirus</taxon>
    </lineage>
</organism>
<proteinExistence type="predicted"/>
<dbReference type="RefSeq" id="YP_008319109.1">
    <property type="nucleotide sequence ID" value="NC_021858.1"/>
</dbReference>